<evidence type="ECO:0000313" key="1">
    <source>
        <dbReference type="EMBL" id="CAD2181790.1"/>
    </source>
</evidence>
<proteinExistence type="predicted"/>
<evidence type="ECO:0000313" key="2">
    <source>
        <dbReference type="Proteomes" id="UP000580250"/>
    </source>
</evidence>
<organism evidence="1 2">
    <name type="scientific">Meloidogyne enterolobii</name>
    <name type="common">Root-knot nematode worm</name>
    <name type="synonym">Meloidogyne mayaguensis</name>
    <dbReference type="NCBI Taxonomy" id="390850"/>
    <lineage>
        <taxon>Eukaryota</taxon>
        <taxon>Metazoa</taxon>
        <taxon>Ecdysozoa</taxon>
        <taxon>Nematoda</taxon>
        <taxon>Chromadorea</taxon>
        <taxon>Rhabditida</taxon>
        <taxon>Tylenchina</taxon>
        <taxon>Tylenchomorpha</taxon>
        <taxon>Tylenchoidea</taxon>
        <taxon>Meloidogynidae</taxon>
        <taxon>Meloidogyninae</taxon>
        <taxon>Meloidogyne</taxon>
    </lineage>
</organism>
<name>A0A6V7W3R3_MELEN</name>
<sequence length="63" mass="7187">MGEMARTTTTTTKTITKLAFYPYFICALHFFPPLGKDGKEAMDDGRWSTFLHKLRGKSENNIT</sequence>
<dbReference type="Proteomes" id="UP000580250">
    <property type="component" value="Unassembled WGS sequence"/>
</dbReference>
<comment type="caution">
    <text evidence="1">The sequence shown here is derived from an EMBL/GenBank/DDBJ whole genome shotgun (WGS) entry which is preliminary data.</text>
</comment>
<accession>A0A6V7W3R3</accession>
<dbReference type="AlphaFoldDB" id="A0A6V7W3R3"/>
<gene>
    <name evidence="1" type="ORF">MENT_LOCUS33953</name>
</gene>
<dbReference type="EMBL" id="CAJEWN010000411">
    <property type="protein sequence ID" value="CAD2181790.1"/>
    <property type="molecule type" value="Genomic_DNA"/>
</dbReference>
<protein>
    <submittedName>
        <fullName evidence="1">Uncharacterized protein</fullName>
    </submittedName>
</protein>
<reference evidence="1 2" key="1">
    <citation type="submission" date="2020-08" db="EMBL/GenBank/DDBJ databases">
        <authorList>
            <person name="Koutsovoulos G."/>
            <person name="Danchin GJ E."/>
        </authorList>
    </citation>
    <scope>NUCLEOTIDE SEQUENCE [LARGE SCALE GENOMIC DNA]</scope>
</reference>